<dbReference type="GeneID" id="80519367"/>
<reference evidence="10" key="1">
    <citation type="submission" date="2017-01" db="EMBL/GenBank/DDBJ databases">
        <authorList>
            <person name="Assis F.L."/>
            <person name="Abrahao J.S."/>
            <person name="Silva L."/>
            <person name="Khalil J.B."/>
            <person name="Rodrigues R."/>
            <person name="Silva L.S."/>
            <person name="Arantes T."/>
            <person name="Boratto P."/>
            <person name="Andrade M."/>
            <person name="Kroon E.G."/>
            <person name="Ribeiro B."/>
            <person name="Bergier I."/>
            <person name="Seligmann H."/>
            <person name="Ghigo E."/>
            <person name="Colson P."/>
            <person name="Levasseur A."/>
            <person name="Raoult D."/>
            <person name="Scola B.L."/>
        </authorList>
    </citation>
    <scope>NUCLEOTIDE SEQUENCE</scope>
    <source>
        <strain evidence="10">Soda lake</strain>
    </source>
</reference>
<dbReference type="Gene3D" id="3.40.50.620">
    <property type="entry name" value="HUPs"/>
    <property type="match status" value="1"/>
</dbReference>
<evidence type="ECO:0000256" key="8">
    <source>
        <dbReference type="ARBA" id="ARBA00049339"/>
    </source>
</evidence>
<keyword evidence="4" id="KW-0547">Nucleotide-binding</keyword>
<dbReference type="KEGG" id="vg:80519367"/>
<evidence type="ECO:0000256" key="5">
    <source>
        <dbReference type="ARBA" id="ARBA00022840"/>
    </source>
</evidence>
<dbReference type="InterPro" id="IPR014729">
    <property type="entry name" value="Rossmann-like_a/b/a_fold"/>
</dbReference>
<dbReference type="InterPro" id="IPR009080">
    <property type="entry name" value="tRNAsynth_Ia_anticodon-bd"/>
</dbReference>
<keyword evidence="7 10" id="KW-0030">Aminoacyl-tRNA synthetase</keyword>
<dbReference type="FunFam" id="3.40.50.620:FF:000116">
    <property type="entry name" value="Arginine--tRNA ligase"/>
    <property type="match status" value="1"/>
</dbReference>
<keyword evidence="5" id="KW-0067">ATP-binding</keyword>
<dbReference type="Gene3D" id="3.30.1360.70">
    <property type="entry name" value="Arginyl tRNA synthetase N-terminal domain"/>
    <property type="match status" value="1"/>
</dbReference>
<dbReference type="SUPFAM" id="SSF52374">
    <property type="entry name" value="Nucleotidylyl transferase"/>
    <property type="match status" value="1"/>
</dbReference>
<evidence type="ECO:0000256" key="6">
    <source>
        <dbReference type="ARBA" id="ARBA00022917"/>
    </source>
</evidence>
<protein>
    <recommendedName>
        <fullName evidence="2">arginine--tRNA ligase</fullName>
        <ecNumber evidence="2">6.1.1.19</ecNumber>
    </recommendedName>
</protein>
<dbReference type="EMBL" id="KY523104">
    <property type="protein sequence ID" value="QKU35919.1"/>
    <property type="molecule type" value="Genomic_DNA"/>
</dbReference>
<dbReference type="GO" id="GO:0004814">
    <property type="term" value="F:arginine-tRNA ligase activity"/>
    <property type="evidence" value="ECO:0007669"/>
    <property type="project" value="UniProtKB-EC"/>
</dbReference>
<dbReference type="Gene3D" id="1.10.730.10">
    <property type="entry name" value="Isoleucyl-tRNA Synthetase, Domain 1"/>
    <property type="match status" value="1"/>
</dbReference>
<proteinExistence type="inferred from homology"/>
<sequence length="579" mass="66810">MDNITEQINQLLKKSIASCFNIFEFELSKFTVHRGSKSDFQFTQTNAIAKLLDLSADEISQKLYQKIKESELVESVEIVKTEKQIFIIFNVNRKYLQNIINNINENVITKQELPPPKISNLPKNVLIDFSSPNIAKEMHVGHLRSTIIGESLCRTFEYCGSNVKRVNHIGDWGTQFGMLIAYIKKHNITDYDLPMLMTMYKESRKLFDTDKDFNRTAHDETVKLQQGDEINISLWKNICDISMASFNEIYDQLQTHAEIKGESFYQPYMIKLVEELQPKLITSDGMKILFGSGIKVPMIIVKSDGGFTYDTSDLAAVKYRIEEEEADLVVYVVDSGQQQHFEVLFKVVSELGWVNKNKLQHVGFGLVLGSDGKKLKTRSGETVRLKDLLDQAYEHSWKITNDLAKERHPDWDKPMIDVVSRKIAINCIKYADLSNPRLSNYKFSIEKMINLKGNTAVYLMYALARCKAILRKVPNINTILPGEIIIDNDESRNLAFKVCKYTDTINNTIEQLQPHHLCNYLYDLVGLLTKYYDKNRCIEFDNNGDIVHIYEHRIRMVNLVMILISKLFDLIGLEHIEQL</sequence>
<dbReference type="PROSITE" id="PS00178">
    <property type="entry name" value="AA_TRNA_LIGASE_I"/>
    <property type="match status" value="1"/>
</dbReference>
<evidence type="ECO:0000256" key="3">
    <source>
        <dbReference type="ARBA" id="ARBA00022598"/>
    </source>
</evidence>
<accession>A0A6N1NNK5</accession>
<evidence type="ECO:0000256" key="4">
    <source>
        <dbReference type="ARBA" id="ARBA00022741"/>
    </source>
</evidence>
<dbReference type="Pfam" id="PF00750">
    <property type="entry name" value="tRNA-synt_1d"/>
    <property type="match status" value="1"/>
</dbReference>
<dbReference type="PANTHER" id="PTHR11956">
    <property type="entry name" value="ARGINYL-TRNA SYNTHETASE"/>
    <property type="match status" value="1"/>
</dbReference>
<dbReference type="InterPro" id="IPR008909">
    <property type="entry name" value="DALR_anticod-bd"/>
</dbReference>
<dbReference type="EC" id="6.1.1.19" evidence="2"/>
<evidence type="ECO:0000313" key="10">
    <source>
        <dbReference type="EMBL" id="QKU35919.1"/>
    </source>
</evidence>
<comment type="similarity">
    <text evidence="1">Belongs to the class-I aminoacyl-tRNA synthetase family.</text>
</comment>
<organism evidence="10">
    <name type="scientific">Tupanvirus soda lake</name>
    <dbReference type="NCBI Taxonomy" id="2126985"/>
    <lineage>
        <taxon>Viruses</taxon>
        <taxon>Varidnaviria</taxon>
        <taxon>Bamfordvirae</taxon>
        <taxon>Nucleocytoviricota</taxon>
        <taxon>Megaviricetes</taxon>
        <taxon>Imitervirales</taxon>
        <taxon>Mimiviridae</taxon>
        <taxon>Megamimivirinae</taxon>
        <taxon>Tupanvirus</taxon>
        <taxon>Tupanvirus salinum</taxon>
    </lineage>
</organism>
<evidence type="ECO:0000259" key="9">
    <source>
        <dbReference type="SMART" id="SM00836"/>
    </source>
</evidence>
<dbReference type="PANTHER" id="PTHR11956:SF5">
    <property type="entry name" value="ARGININE--TRNA LIGASE, CYTOPLASMIC"/>
    <property type="match status" value="1"/>
</dbReference>
<evidence type="ECO:0000256" key="2">
    <source>
        <dbReference type="ARBA" id="ARBA00012837"/>
    </source>
</evidence>
<reference evidence="10" key="2">
    <citation type="journal article" date="2018" name="Nat. Commun.">
        <title>Tailed giant Tupanvirus possesses the most complete translational apparatus of the known virosphere.</title>
        <authorList>
            <person name="Abrahao J."/>
            <person name="Silva L."/>
            <person name="Silva L.S."/>
            <person name="Khalil J.Y.B."/>
            <person name="Rodrigues R."/>
            <person name="Arantes T."/>
            <person name="Assis F."/>
            <person name="Boratto P."/>
            <person name="Andrade M."/>
            <person name="Kroon E.G."/>
            <person name="Ribeiro B."/>
            <person name="Bergier I."/>
            <person name="Seligmann H."/>
            <person name="Ghigo E."/>
            <person name="Colson P."/>
            <person name="Levasseur A."/>
            <person name="Kroemer G."/>
            <person name="Raoult D."/>
            <person name="La Scola B."/>
        </authorList>
    </citation>
    <scope>NUCLEOTIDE SEQUENCE [LARGE SCALE GENOMIC DNA]</scope>
    <source>
        <strain evidence="10">Soda lake</strain>
    </source>
</reference>
<dbReference type="InterPro" id="IPR036695">
    <property type="entry name" value="Arg-tRNA-synth_N_sf"/>
</dbReference>
<dbReference type="SUPFAM" id="SSF47323">
    <property type="entry name" value="Anticodon-binding domain of a subclass of class I aminoacyl-tRNA synthetases"/>
    <property type="match status" value="1"/>
</dbReference>
<dbReference type="SMART" id="SM00836">
    <property type="entry name" value="DALR_1"/>
    <property type="match status" value="1"/>
</dbReference>
<evidence type="ECO:0000256" key="7">
    <source>
        <dbReference type="ARBA" id="ARBA00023146"/>
    </source>
</evidence>
<dbReference type="GO" id="GO:0005524">
    <property type="term" value="F:ATP binding"/>
    <property type="evidence" value="ECO:0007669"/>
    <property type="project" value="UniProtKB-KW"/>
</dbReference>
<dbReference type="RefSeq" id="YP_010782603.1">
    <property type="nucleotide sequence ID" value="NC_075039.1"/>
</dbReference>
<dbReference type="NCBIfam" id="TIGR00456">
    <property type="entry name" value="argS"/>
    <property type="match status" value="1"/>
</dbReference>
<keyword evidence="3" id="KW-0436">Ligase</keyword>
<dbReference type="InterPro" id="IPR035684">
    <property type="entry name" value="ArgRS_core"/>
</dbReference>
<dbReference type="CDD" id="cd00671">
    <property type="entry name" value="ArgRS_core"/>
    <property type="match status" value="1"/>
</dbReference>
<dbReference type="Pfam" id="PF05746">
    <property type="entry name" value="DALR_1"/>
    <property type="match status" value="1"/>
</dbReference>
<dbReference type="InterPro" id="IPR001412">
    <property type="entry name" value="aa-tRNA-synth_I_CS"/>
</dbReference>
<feature type="domain" description="DALR anticodon binding" evidence="9">
    <location>
        <begin position="459"/>
        <end position="579"/>
    </location>
</feature>
<comment type="catalytic activity">
    <reaction evidence="8">
        <text>tRNA(Arg) + L-arginine + ATP = L-arginyl-tRNA(Arg) + AMP + diphosphate</text>
        <dbReference type="Rhea" id="RHEA:20301"/>
        <dbReference type="Rhea" id="RHEA-COMP:9658"/>
        <dbReference type="Rhea" id="RHEA-COMP:9673"/>
        <dbReference type="ChEBI" id="CHEBI:30616"/>
        <dbReference type="ChEBI" id="CHEBI:32682"/>
        <dbReference type="ChEBI" id="CHEBI:33019"/>
        <dbReference type="ChEBI" id="CHEBI:78442"/>
        <dbReference type="ChEBI" id="CHEBI:78513"/>
        <dbReference type="ChEBI" id="CHEBI:456215"/>
        <dbReference type="EC" id="6.1.1.19"/>
    </reaction>
</comment>
<dbReference type="InterPro" id="IPR001278">
    <property type="entry name" value="Arg-tRNA-ligase"/>
</dbReference>
<dbReference type="PRINTS" id="PR01038">
    <property type="entry name" value="TRNASYNTHARG"/>
</dbReference>
<name>A0A6N1NNK5_9VIRU</name>
<dbReference type="SUPFAM" id="SSF55190">
    <property type="entry name" value="Arginyl-tRNA synthetase (ArgRS), N-terminal 'additional' domain"/>
    <property type="match status" value="1"/>
</dbReference>
<evidence type="ECO:0000256" key="1">
    <source>
        <dbReference type="ARBA" id="ARBA00005594"/>
    </source>
</evidence>
<keyword evidence="6" id="KW-0648">Protein biosynthesis</keyword>